<dbReference type="Pfam" id="PF02902">
    <property type="entry name" value="Peptidase_C48"/>
    <property type="match status" value="1"/>
</dbReference>
<reference evidence="6" key="1">
    <citation type="journal article" date="2020" name="Nat. Commun.">
        <title>Large-scale genome sequencing of mycorrhizal fungi provides insights into the early evolution of symbiotic traits.</title>
        <authorList>
            <person name="Miyauchi S."/>
            <person name="Kiss E."/>
            <person name="Kuo A."/>
            <person name="Drula E."/>
            <person name="Kohler A."/>
            <person name="Sanchez-Garcia M."/>
            <person name="Morin E."/>
            <person name="Andreopoulos B."/>
            <person name="Barry K.W."/>
            <person name="Bonito G."/>
            <person name="Buee M."/>
            <person name="Carver A."/>
            <person name="Chen C."/>
            <person name="Cichocki N."/>
            <person name="Clum A."/>
            <person name="Culley D."/>
            <person name="Crous P.W."/>
            <person name="Fauchery L."/>
            <person name="Girlanda M."/>
            <person name="Hayes R.D."/>
            <person name="Keri Z."/>
            <person name="LaButti K."/>
            <person name="Lipzen A."/>
            <person name="Lombard V."/>
            <person name="Magnuson J."/>
            <person name="Maillard F."/>
            <person name="Murat C."/>
            <person name="Nolan M."/>
            <person name="Ohm R.A."/>
            <person name="Pangilinan J."/>
            <person name="Pereira M.F."/>
            <person name="Perotto S."/>
            <person name="Peter M."/>
            <person name="Pfister S."/>
            <person name="Riley R."/>
            <person name="Sitrit Y."/>
            <person name="Stielow J.B."/>
            <person name="Szollosi G."/>
            <person name="Zifcakova L."/>
            <person name="Stursova M."/>
            <person name="Spatafora J.W."/>
            <person name="Tedersoo L."/>
            <person name="Vaario L.M."/>
            <person name="Yamada A."/>
            <person name="Yan M."/>
            <person name="Wang P."/>
            <person name="Xu J."/>
            <person name="Bruns T."/>
            <person name="Baldrian P."/>
            <person name="Vilgalys R."/>
            <person name="Dunand C."/>
            <person name="Henrissat B."/>
            <person name="Grigoriev I.V."/>
            <person name="Hibbett D."/>
            <person name="Nagy L.G."/>
            <person name="Martin F.M."/>
        </authorList>
    </citation>
    <scope>NUCLEOTIDE SEQUENCE</scope>
    <source>
        <strain evidence="6">UH-Tt-Lm1</strain>
    </source>
</reference>
<keyword evidence="7" id="KW-1185">Reference proteome</keyword>
<feature type="region of interest" description="Disordered" evidence="4">
    <location>
        <begin position="1514"/>
        <end position="1545"/>
    </location>
</feature>
<evidence type="ECO:0000256" key="2">
    <source>
        <dbReference type="ARBA" id="ARBA00022670"/>
    </source>
</evidence>
<feature type="domain" description="Ubiquitin-like protease family profile" evidence="5">
    <location>
        <begin position="171"/>
        <end position="359"/>
    </location>
</feature>
<comment type="similarity">
    <text evidence="1">Belongs to the peptidase C48 family.</text>
</comment>
<comment type="caution">
    <text evidence="6">The sequence shown here is derived from an EMBL/GenBank/DDBJ whole genome shotgun (WGS) entry which is preliminary data.</text>
</comment>
<name>A0A9P6L4G5_9AGAM</name>
<dbReference type="EMBL" id="WIUZ02000013">
    <property type="protein sequence ID" value="KAF9781757.1"/>
    <property type="molecule type" value="Genomic_DNA"/>
</dbReference>
<keyword evidence="3" id="KW-0378">Hydrolase</keyword>
<evidence type="ECO:0000313" key="7">
    <source>
        <dbReference type="Proteomes" id="UP000736335"/>
    </source>
</evidence>
<dbReference type="SUPFAM" id="SSF54001">
    <property type="entry name" value="Cysteine proteinases"/>
    <property type="match status" value="1"/>
</dbReference>
<feature type="region of interest" description="Disordered" evidence="4">
    <location>
        <begin position="420"/>
        <end position="489"/>
    </location>
</feature>
<evidence type="ECO:0000256" key="3">
    <source>
        <dbReference type="ARBA" id="ARBA00022801"/>
    </source>
</evidence>
<feature type="compositionally biased region" description="Polar residues" evidence="4">
    <location>
        <begin position="466"/>
        <end position="476"/>
    </location>
</feature>
<dbReference type="OrthoDB" id="73076at2759"/>
<evidence type="ECO:0000256" key="1">
    <source>
        <dbReference type="ARBA" id="ARBA00005234"/>
    </source>
</evidence>
<gene>
    <name evidence="6" type="ORF">BJ322DRAFT_1010463</name>
</gene>
<proteinExistence type="inferred from homology"/>
<keyword evidence="2" id="KW-0645">Protease</keyword>
<feature type="region of interest" description="Disordered" evidence="4">
    <location>
        <begin position="648"/>
        <end position="669"/>
    </location>
</feature>
<dbReference type="PROSITE" id="PS50600">
    <property type="entry name" value="ULP_PROTEASE"/>
    <property type="match status" value="1"/>
</dbReference>
<dbReference type="GO" id="GO:0006508">
    <property type="term" value="P:proteolysis"/>
    <property type="evidence" value="ECO:0007669"/>
    <property type="project" value="UniProtKB-KW"/>
</dbReference>
<organism evidence="6 7">
    <name type="scientific">Thelephora terrestris</name>
    <dbReference type="NCBI Taxonomy" id="56493"/>
    <lineage>
        <taxon>Eukaryota</taxon>
        <taxon>Fungi</taxon>
        <taxon>Dikarya</taxon>
        <taxon>Basidiomycota</taxon>
        <taxon>Agaricomycotina</taxon>
        <taxon>Agaricomycetes</taxon>
        <taxon>Thelephorales</taxon>
        <taxon>Thelephoraceae</taxon>
        <taxon>Thelephora</taxon>
    </lineage>
</organism>
<feature type="compositionally biased region" description="Polar residues" evidence="4">
    <location>
        <begin position="429"/>
        <end position="442"/>
    </location>
</feature>
<evidence type="ECO:0000256" key="4">
    <source>
        <dbReference type="SAM" id="MobiDB-lite"/>
    </source>
</evidence>
<dbReference type="Gene3D" id="3.40.395.10">
    <property type="entry name" value="Adenoviral Proteinase, Chain A"/>
    <property type="match status" value="1"/>
</dbReference>
<dbReference type="GO" id="GO:0008234">
    <property type="term" value="F:cysteine-type peptidase activity"/>
    <property type="evidence" value="ECO:0007669"/>
    <property type="project" value="InterPro"/>
</dbReference>
<protein>
    <recommendedName>
        <fullName evidence="5">Ubiquitin-like protease family profile domain-containing protein</fullName>
    </recommendedName>
</protein>
<reference evidence="6" key="2">
    <citation type="submission" date="2020-11" db="EMBL/GenBank/DDBJ databases">
        <authorList>
            <consortium name="DOE Joint Genome Institute"/>
            <person name="Kuo A."/>
            <person name="Miyauchi S."/>
            <person name="Kiss E."/>
            <person name="Drula E."/>
            <person name="Kohler A."/>
            <person name="Sanchez-Garcia M."/>
            <person name="Andreopoulos B."/>
            <person name="Barry K.W."/>
            <person name="Bonito G."/>
            <person name="Buee M."/>
            <person name="Carver A."/>
            <person name="Chen C."/>
            <person name="Cichocki N."/>
            <person name="Clum A."/>
            <person name="Culley D."/>
            <person name="Crous P.W."/>
            <person name="Fauchery L."/>
            <person name="Girlanda M."/>
            <person name="Hayes R."/>
            <person name="Keri Z."/>
            <person name="Labutti K."/>
            <person name="Lipzen A."/>
            <person name="Lombard V."/>
            <person name="Magnuson J."/>
            <person name="Maillard F."/>
            <person name="Morin E."/>
            <person name="Murat C."/>
            <person name="Nolan M."/>
            <person name="Ohm R."/>
            <person name="Pangilinan J."/>
            <person name="Pereira M."/>
            <person name="Perotto S."/>
            <person name="Peter M."/>
            <person name="Riley R."/>
            <person name="Sitrit Y."/>
            <person name="Stielow B."/>
            <person name="Szollosi G."/>
            <person name="Zifcakova L."/>
            <person name="Stursova M."/>
            <person name="Spatafora J.W."/>
            <person name="Tedersoo L."/>
            <person name="Vaario L.-M."/>
            <person name="Yamada A."/>
            <person name="Yan M."/>
            <person name="Wang P."/>
            <person name="Xu J."/>
            <person name="Bruns T."/>
            <person name="Baldrian P."/>
            <person name="Vilgalys R."/>
            <person name="Henrissat B."/>
            <person name="Grigoriev I.V."/>
            <person name="Hibbett D."/>
            <person name="Nagy L.G."/>
            <person name="Martin F.M."/>
        </authorList>
    </citation>
    <scope>NUCLEOTIDE SEQUENCE</scope>
    <source>
        <strain evidence="6">UH-Tt-Lm1</strain>
    </source>
</reference>
<accession>A0A9P6L4G5</accession>
<evidence type="ECO:0000313" key="6">
    <source>
        <dbReference type="EMBL" id="KAF9781757.1"/>
    </source>
</evidence>
<dbReference type="InterPro" id="IPR003653">
    <property type="entry name" value="Peptidase_C48_C"/>
</dbReference>
<sequence>MATIDLTVKIQFDPSVWIGVKKVFSNSLPNEVYEKKREILKIPEPIRTRLPAPTALVNKFIEHPLPLQSGALSFHQTGEWFSTDAPTTPPEILLTRTVPPERVLKTLDNAFGQKWFDGAASIVDPRFNNGTERFPLWVMSLWKETEKMIQHQKLWRSSVRWLESGTHPENVVAQAKDLINELPWNKSLRLGGTTTLEFAGFLGASWLSDTQINMMIRVLQNRLKTDVDTGKEVLVEPIEFTWELEAVSRGFTDPGSSPYLLRLAEQVQNGVTSIWFPVNVNGCHWIAGKVDFEECTFAFDSLAASGTAPPPDEVLKGLRKWFNQQFSSKLMNIGNVLQRPRQPDTYSCAICTMSTIGHGIFGDPLWTHQDASVHRIRWLLTLSENEGIPIPRDPVSRRDCFKHALEPLTKMCARVDRDDGCNDSGRAGSHSSGTRNVNSSGNDRGGDSDEVDGDENLLASEADTPAMSTVSSTASTDAGEDSRPLPYKRKLSLSPFDEIAPARKVSRVSYKQAQSKVTENRRSDVSNIAATDAFQHLEISCKSQKPQYGTSRSAIASRRLREKATSRTYVVQEKRFETWKAKILNLDPSAQFDQKDPMRVFHSRCSTWLRTKEPGDTTRFRQHGEMCRAKPVPAHGTLMGMGWLVKKEAGTSGDGKDEGRSEREEGVEDVRKMPCRGASAMDNTLIDRYLKRTWVGGGGGRSIHVVSRERFKKEFRYLTRAQREEVQMTQRAEWRWTNDHINARVHSRKCKLFTSSRSLASSLCVECEALLNLKAFTDAIRKPMPLDENLKFTNTQYLHPDLKHLYTKVKGLRAIIEQTDGSSTPCIKFAEAILSGKIKNKVFNGLLEAMCTDLDKTKRGVGLQNFKYAPAWDELCHIIYIVSPRAYRILRSYFPARTPRSFRHKEAREPRFPMDICDRTFELAKAHLAVLDYHGPVALACDDTKLFAALRLYWDKEKKCYFLVGACSGPICVPDVDAAQEVLRDDKTKKATKIRLWCMTIPVDGVAPILLAVLPISDSEKHHTLVPHLKKILCGLIKEKIEAVSYSCDGTGLERGVQREILNGAGKRLQYKIKSPQRGMPDTTITIPVFNGQPISLLQDSKHALKTLRNNLFSGARLLTLGNYTMLYSTIRDLAFANGSPLYRRDVEKLDRQDDNAASRLFSADTLMYLTSHYPDRVGEVVYLFVFGDLIDAYQNRSIFHRERIKMVLRARYFLDSWERFLARAGYKKKHHFLSHEATDILRQARQIIEDFCFLDFIYMVPKLRVTIRETMLRARSDPRATANGYNHTHFDSRGLNIPALSTFPSDNEIDAAAKEGADEAESLLALLGVSPKRLQGDLPAKLPPITTLIADKDEDEDEDEDEGSSVVPEAQQLQDLFSEAEKEGTEGFLPLAKAAALITADEFMKIQRLPELDDDAETEAMVEEYNRLSALVNGRIQLPALVLEDEISESYDLRILGGGSHDFSILVELRRSHQTRHAAEGVRTRDSAETNKAGESMRCKLIREMNALLRQDQTRATGTGQGRELRWQTSEGTEDSGPAPALTGNSANAAAVATLKHKKATDYRLKRFKQARVPYHNLIAAARVNSLSPLTPGRFAWVFFDNEVSLSQVICLYSKSGGKNGKHAAVSDSSSITALSNIGLQIFGHSHSRWFTHIPPQTSHLHAKQFALLPPKLFLLCLRSAVKVNTTQVAEVSQDDWMEFEAMSEAAKLIKDALHKYEE</sequence>
<dbReference type="GO" id="GO:0019783">
    <property type="term" value="F:ubiquitin-like protein peptidase activity"/>
    <property type="evidence" value="ECO:0007669"/>
    <property type="project" value="UniProtKB-ARBA"/>
</dbReference>
<dbReference type="InterPro" id="IPR038765">
    <property type="entry name" value="Papain-like_cys_pep_sf"/>
</dbReference>
<evidence type="ECO:0000259" key="5">
    <source>
        <dbReference type="PROSITE" id="PS50600"/>
    </source>
</evidence>
<dbReference type="Proteomes" id="UP000736335">
    <property type="component" value="Unassembled WGS sequence"/>
</dbReference>